<gene>
    <name evidence="2" type="ORF">OXX778_LOCUS19731</name>
</gene>
<dbReference type="EMBL" id="CAJNOC010006139">
    <property type="protein sequence ID" value="CAF1071128.1"/>
    <property type="molecule type" value="Genomic_DNA"/>
</dbReference>
<feature type="non-terminal residue" evidence="2">
    <location>
        <position position="1"/>
    </location>
</feature>
<accession>A0A814LXV1</accession>
<comment type="caution">
    <text evidence="2">The sequence shown here is derived from an EMBL/GenBank/DDBJ whole genome shotgun (WGS) entry which is preliminary data.</text>
</comment>
<evidence type="ECO:0000313" key="3">
    <source>
        <dbReference type="Proteomes" id="UP000663879"/>
    </source>
</evidence>
<keyword evidence="3" id="KW-1185">Reference proteome</keyword>
<proteinExistence type="predicted"/>
<evidence type="ECO:0000313" key="2">
    <source>
        <dbReference type="EMBL" id="CAF1071128.1"/>
    </source>
</evidence>
<sequence>VDEIVFDLTVLNSNEQIHSNERLINIYTVLNLNQVKIEQLREITIEKIRFMENIYQNQERESFSQDDVYEYFPSNQLQQERQSSSQDDVYEYYPGNQLERF</sequence>
<feature type="compositionally biased region" description="Polar residues" evidence="1">
    <location>
        <begin position="76"/>
        <end position="87"/>
    </location>
</feature>
<name>A0A814LXV1_9BILA</name>
<feature type="region of interest" description="Disordered" evidence="1">
    <location>
        <begin position="76"/>
        <end position="101"/>
    </location>
</feature>
<organism evidence="2 3">
    <name type="scientific">Brachionus calyciflorus</name>
    <dbReference type="NCBI Taxonomy" id="104777"/>
    <lineage>
        <taxon>Eukaryota</taxon>
        <taxon>Metazoa</taxon>
        <taxon>Spiralia</taxon>
        <taxon>Gnathifera</taxon>
        <taxon>Rotifera</taxon>
        <taxon>Eurotatoria</taxon>
        <taxon>Monogononta</taxon>
        <taxon>Pseudotrocha</taxon>
        <taxon>Ploima</taxon>
        <taxon>Brachionidae</taxon>
        <taxon>Brachionus</taxon>
    </lineage>
</organism>
<reference evidence="2" key="1">
    <citation type="submission" date="2021-02" db="EMBL/GenBank/DDBJ databases">
        <authorList>
            <person name="Nowell W R."/>
        </authorList>
    </citation>
    <scope>NUCLEOTIDE SEQUENCE</scope>
    <source>
        <strain evidence="2">Ploen Becks lab</strain>
    </source>
</reference>
<dbReference type="Proteomes" id="UP000663879">
    <property type="component" value="Unassembled WGS sequence"/>
</dbReference>
<evidence type="ECO:0000256" key="1">
    <source>
        <dbReference type="SAM" id="MobiDB-lite"/>
    </source>
</evidence>
<dbReference type="AlphaFoldDB" id="A0A814LXV1"/>
<protein>
    <submittedName>
        <fullName evidence="2">Uncharacterized protein</fullName>
    </submittedName>
</protein>